<dbReference type="InterPro" id="IPR000917">
    <property type="entry name" value="Sulfatase_N"/>
</dbReference>
<dbReference type="SUPFAM" id="SSF53649">
    <property type="entry name" value="Alkaline phosphatase-like"/>
    <property type="match status" value="1"/>
</dbReference>
<evidence type="ECO:0000256" key="2">
    <source>
        <dbReference type="ARBA" id="ARBA00022801"/>
    </source>
</evidence>
<evidence type="ECO:0000256" key="3">
    <source>
        <dbReference type="SAM" id="SignalP"/>
    </source>
</evidence>
<dbReference type="CDD" id="cd16145">
    <property type="entry name" value="ARS_like"/>
    <property type="match status" value="1"/>
</dbReference>
<evidence type="ECO:0000313" key="6">
    <source>
        <dbReference type="Proteomes" id="UP000366872"/>
    </source>
</evidence>
<dbReference type="Gene3D" id="3.40.720.10">
    <property type="entry name" value="Alkaline Phosphatase, subunit A"/>
    <property type="match status" value="1"/>
</dbReference>
<organism evidence="5 6">
    <name type="scientific">Pontiella desulfatans</name>
    <dbReference type="NCBI Taxonomy" id="2750659"/>
    <lineage>
        <taxon>Bacteria</taxon>
        <taxon>Pseudomonadati</taxon>
        <taxon>Kiritimatiellota</taxon>
        <taxon>Kiritimatiellia</taxon>
        <taxon>Kiritimatiellales</taxon>
        <taxon>Pontiellaceae</taxon>
        <taxon>Pontiella</taxon>
    </lineage>
</organism>
<proteinExistence type="inferred from homology"/>
<dbReference type="Pfam" id="PF00884">
    <property type="entry name" value="Sulfatase"/>
    <property type="match status" value="1"/>
</dbReference>
<dbReference type="AlphaFoldDB" id="A0A6C2UA10"/>
<keyword evidence="6" id="KW-1185">Reference proteome</keyword>
<sequence length="478" mass="52933">MKTTWALLITLGMGCPGGLFAEEAVSEPGADKPNIIFILADDLGYGEVGCYGQEKIKTAGLDRMAAEGLRFTDHYSGYATCTMSRKALMTGRHVGHLPHGTTIPGLTVGHMLQRAGYRTAMIGKWGMTGHPGHPDSPHVNGFDHVFTYHDQGQAHFYYIEFLWRNLEKVHYPMNKNLFDKEWFIKDDHKGVYSHDEFTKEALGFITENKDRPFFLYLPYTIPHAELTVPEDSLQEYAQLGWPETAKEVGGGGSRNPGYGSQYIKGYCGVKNPNATYAAMVTRMDRDIGRILDLLDTLDLSENTLVVFGSDNGASDEGGQSMEFLKSSGALRDGKRSIYEGGTRTPFIVRWTGAIQPGQVTDHMSNFCDFMATACELAGVEAPSHIDSVSYLPTLLGKPEKQKKKPCIYYSWRGHAVRVGDWKLILKGHSVELYNLADDIGETNNLADKMPDKVAELAASLVAASPTAKKHWGKRPVKH</sequence>
<name>A0A6C2UA10_PONDE</name>
<dbReference type="InterPro" id="IPR050738">
    <property type="entry name" value="Sulfatase"/>
</dbReference>
<dbReference type="EMBL" id="CAAHFG010000003">
    <property type="protein sequence ID" value="VGO16216.1"/>
    <property type="molecule type" value="Genomic_DNA"/>
</dbReference>
<feature type="chain" id="PRO_5028994217" evidence="3">
    <location>
        <begin position="22"/>
        <end position="478"/>
    </location>
</feature>
<gene>
    <name evidence="5" type="primary">atsA_231</name>
    <name evidence="5" type="ORF">PDESU_04807</name>
</gene>
<evidence type="ECO:0000256" key="1">
    <source>
        <dbReference type="ARBA" id="ARBA00008779"/>
    </source>
</evidence>
<dbReference type="PANTHER" id="PTHR42693">
    <property type="entry name" value="ARYLSULFATASE FAMILY MEMBER"/>
    <property type="match status" value="1"/>
</dbReference>
<dbReference type="RefSeq" id="WP_222847295.1">
    <property type="nucleotide sequence ID" value="NZ_CAAHFG010000003.1"/>
</dbReference>
<protein>
    <submittedName>
        <fullName evidence="5">Arylsulfatase</fullName>
    </submittedName>
</protein>
<keyword evidence="2" id="KW-0378">Hydrolase</keyword>
<dbReference type="PANTHER" id="PTHR42693:SF53">
    <property type="entry name" value="ENDO-4-O-SULFATASE"/>
    <property type="match status" value="1"/>
</dbReference>
<feature type="domain" description="Sulfatase N-terminal" evidence="4">
    <location>
        <begin position="33"/>
        <end position="379"/>
    </location>
</feature>
<dbReference type="Gene3D" id="3.30.1120.10">
    <property type="match status" value="1"/>
</dbReference>
<accession>A0A6C2UA10</accession>
<dbReference type="InterPro" id="IPR017850">
    <property type="entry name" value="Alkaline_phosphatase_core_sf"/>
</dbReference>
<evidence type="ECO:0000313" key="5">
    <source>
        <dbReference type="EMBL" id="VGO16216.1"/>
    </source>
</evidence>
<feature type="signal peptide" evidence="3">
    <location>
        <begin position="1"/>
        <end position="21"/>
    </location>
</feature>
<comment type="similarity">
    <text evidence="1">Belongs to the sulfatase family.</text>
</comment>
<dbReference type="Proteomes" id="UP000366872">
    <property type="component" value="Unassembled WGS sequence"/>
</dbReference>
<dbReference type="PROSITE" id="PS51257">
    <property type="entry name" value="PROKAR_LIPOPROTEIN"/>
    <property type="match status" value="1"/>
</dbReference>
<reference evidence="5 6" key="1">
    <citation type="submission" date="2019-04" db="EMBL/GenBank/DDBJ databases">
        <authorList>
            <person name="Van Vliet M D."/>
        </authorList>
    </citation>
    <scope>NUCLEOTIDE SEQUENCE [LARGE SCALE GENOMIC DNA]</scope>
    <source>
        <strain evidence="5 6">F1</strain>
    </source>
</reference>
<keyword evidence="3" id="KW-0732">Signal</keyword>
<evidence type="ECO:0000259" key="4">
    <source>
        <dbReference type="Pfam" id="PF00884"/>
    </source>
</evidence>
<dbReference type="GO" id="GO:0004065">
    <property type="term" value="F:arylsulfatase activity"/>
    <property type="evidence" value="ECO:0007669"/>
    <property type="project" value="TreeGrafter"/>
</dbReference>